<evidence type="ECO:0000256" key="1">
    <source>
        <dbReference type="ARBA" id="ARBA00006845"/>
    </source>
</evidence>
<dbReference type="InterPro" id="IPR000468">
    <property type="entry name" value="Barstar"/>
</dbReference>
<dbReference type="RefSeq" id="WP_202089243.1">
    <property type="nucleotide sequence ID" value="NZ_JAELVM010000001.1"/>
</dbReference>
<organism evidence="3 4">
    <name type="scientific">Chryseobacterium endalhagicum</name>
    <dbReference type="NCBI Taxonomy" id="2797638"/>
    <lineage>
        <taxon>Bacteria</taxon>
        <taxon>Pseudomonadati</taxon>
        <taxon>Bacteroidota</taxon>
        <taxon>Flavobacteriia</taxon>
        <taxon>Flavobacteriales</taxon>
        <taxon>Weeksellaceae</taxon>
        <taxon>Chryseobacterium group</taxon>
        <taxon>Chryseobacterium</taxon>
    </lineage>
</organism>
<dbReference type="Gene3D" id="3.30.370.10">
    <property type="entry name" value="Barstar-like"/>
    <property type="match status" value="1"/>
</dbReference>
<evidence type="ECO:0000313" key="4">
    <source>
        <dbReference type="Proteomes" id="UP000661696"/>
    </source>
</evidence>
<evidence type="ECO:0000313" key="3">
    <source>
        <dbReference type="EMBL" id="MBL1219906.1"/>
    </source>
</evidence>
<protein>
    <submittedName>
        <fullName evidence="3">Barstar family protein</fullName>
    </submittedName>
</protein>
<evidence type="ECO:0000259" key="2">
    <source>
        <dbReference type="Pfam" id="PF01337"/>
    </source>
</evidence>
<dbReference type="SUPFAM" id="SSF52038">
    <property type="entry name" value="Barstar-related"/>
    <property type="match status" value="1"/>
</dbReference>
<feature type="domain" description="Barstar (barnase inhibitor)" evidence="2">
    <location>
        <begin position="152"/>
        <end position="230"/>
    </location>
</feature>
<gene>
    <name evidence="3" type="ORF">JET18_03600</name>
</gene>
<dbReference type="Proteomes" id="UP000661696">
    <property type="component" value="Unassembled WGS sequence"/>
</dbReference>
<dbReference type="EMBL" id="JAELVM010000001">
    <property type="protein sequence ID" value="MBL1219906.1"/>
    <property type="molecule type" value="Genomic_DNA"/>
</dbReference>
<sequence>MFGFAFDSETELEITTYIDDVKNIEHKAGIIYRTLRFIHVDNVPNLISAIENATKNYENNGYICLLDDKKSILTRTFIGNIRVIKSKKNNITLLGQVWSNPPGYHKAMKMRLNNEITEKNIWKNFRKEELQGWLVYTLHTMRIDEVKENISIEIDGNEFHNLDGFFCTLGEEVNGIGGYFGRGIYALFDCMRGDFGVKSISELKWLNHQRSKKLFKTKFNEILQVFADYNVKVILE</sequence>
<name>A0ABS1QBC6_9FLAO</name>
<accession>A0ABS1QBC6</accession>
<keyword evidence="4" id="KW-1185">Reference proteome</keyword>
<proteinExistence type="inferred from homology"/>
<reference evidence="3 4" key="1">
    <citation type="submission" date="2020-12" db="EMBL/GenBank/DDBJ databases">
        <title>Chryseobacterium endoalhailicus sp. nov., isolated from seed of leguminous plant.</title>
        <authorList>
            <person name="Zhang X."/>
        </authorList>
    </citation>
    <scope>NUCLEOTIDE SEQUENCE [LARGE SCALE GENOMIC DNA]</scope>
    <source>
        <strain evidence="3 4">L7</strain>
    </source>
</reference>
<dbReference type="Pfam" id="PF01337">
    <property type="entry name" value="Barstar"/>
    <property type="match status" value="1"/>
</dbReference>
<comment type="caution">
    <text evidence="3">The sequence shown here is derived from an EMBL/GenBank/DDBJ whole genome shotgun (WGS) entry which is preliminary data.</text>
</comment>
<comment type="similarity">
    <text evidence="1">Belongs to the barstar family.</text>
</comment>
<dbReference type="InterPro" id="IPR035905">
    <property type="entry name" value="Barstar-like_sf"/>
</dbReference>